<dbReference type="GO" id="GO:0016740">
    <property type="term" value="F:transferase activity"/>
    <property type="evidence" value="ECO:0007669"/>
    <property type="project" value="UniProtKB-KW"/>
</dbReference>
<evidence type="ECO:0000313" key="12">
    <source>
        <dbReference type="Proteomes" id="UP001396646"/>
    </source>
</evidence>
<evidence type="ECO:0000256" key="3">
    <source>
        <dbReference type="ARBA" id="ARBA00016337"/>
    </source>
</evidence>
<name>A0ABU9KVJ2_9EURY</name>
<keyword evidence="12" id="KW-1185">Reference proteome</keyword>
<accession>A0ABU9KVJ2</accession>
<dbReference type="SUPFAM" id="SSF143631">
    <property type="entry name" value="ApbE-like"/>
    <property type="match status" value="1"/>
</dbReference>
<evidence type="ECO:0000256" key="7">
    <source>
        <dbReference type="ARBA" id="ARBA00022827"/>
    </source>
</evidence>
<evidence type="ECO:0000256" key="8">
    <source>
        <dbReference type="ARBA" id="ARBA00022842"/>
    </source>
</evidence>
<dbReference type="Pfam" id="PF02424">
    <property type="entry name" value="ApbE"/>
    <property type="match status" value="1"/>
</dbReference>
<evidence type="ECO:0000313" key="11">
    <source>
        <dbReference type="EMBL" id="MEL4305637.1"/>
    </source>
</evidence>
<dbReference type="EMBL" id="JBCAUS010000005">
    <property type="protein sequence ID" value="MEL4305637.1"/>
    <property type="molecule type" value="Genomic_DNA"/>
</dbReference>
<evidence type="ECO:0000256" key="9">
    <source>
        <dbReference type="ARBA" id="ARBA00031306"/>
    </source>
</evidence>
<dbReference type="PIRSF" id="PIRSF006268">
    <property type="entry name" value="ApbE"/>
    <property type="match status" value="1"/>
</dbReference>
<comment type="caution">
    <text evidence="11">The sequence shown here is derived from an EMBL/GenBank/DDBJ whole genome shotgun (WGS) entry which is preliminary data.</text>
</comment>
<evidence type="ECO:0000256" key="2">
    <source>
        <dbReference type="ARBA" id="ARBA00011955"/>
    </source>
</evidence>
<comment type="cofactor">
    <cofactor evidence="1">
        <name>Mg(2+)</name>
        <dbReference type="ChEBI" id="CHEBI:18420"/>
    </cofactor>
</comment>
<dbReference type="InterPro" id="IPR003374">
    <property type="entry name" value="ApbE-like_sf"/>
</dbReference>
<keyword evidence="4" id="KW-0285">Flavoprotein</keyword>
<evidence type="ECO:0000256" key="5">
    <source>
        <dbReference type="ARBA" id="ARBA00022679"/>
    </source>
</evidence>
<sequence>MDTTVTISIYDSDGEHAGQTIDKAFERVENVDGIMSTYKNESQASALNEHSKLEGASPDLIYVVERSLYYSEISNGAFDITVMPILDLWASKFSPGGTYKPPTQEEIDTTLELVDYRMITIEGDNIYMEPGMKIALGGIAKGYAVDQAIEVLLSEGITSCFVDAGGDGRYIGTKPDGSQWTVGLQNPDKQGDFITVMKLEDMAVATSGNYERYFSDAAKVSHISDPRTGYSVKELISATVIAGSTMDADALATTVFVLGEEEGMQLIESLEGVECLIITSDKRILRSEGFAEYETIIEQ</sequence>
<dbReference type="EC" id="2.7.1.180" evidence="2"/>
<dbReference type="RefSeq" id="WP_342127281.1">
    <property type="nucleotide sequence ID" value="NZ_JBCAUS010000005.1"/>
</dbReference>
<keyword evidence="8" id="KW-0460">Magnesium</keyword>
<evidence type="ECO:0000256" key="1">
    <source>
        <dbReference type="ARBA" id="ARBA00001946"/>
    </source>
</evidence>
<proteinExistence type="predicted"/>
<gene>
    <name evidence="11" type="ORF">WOA13_07340</name>
</gene>
<reference evidence="11 12" key="1">
    <citation type="submission" date="2024-04" db="EMBL/GenBank/DDBJ databases">
        <title>Methanococcoides sp. LMO-2.</title>
        <authorList>
            <person name="Liang L."/>
        </authorList>
    </citation>
    <scope>NUCLEOTIDE SEQUENCE [LARGE SCALE GENOMIC DNA]</scope>
    <source>
        <strain evidence="11 12">LMO-2</strain>
    </source>
</reference>
<keyword evidence="5 11" id="KW-0808">Transferase</keyword>
<protein>
    <recommendedName>
        <fullName evidence="3">FAD:protein FMN transferase</fullName>
        <ecNumber evidence="2">2.7.1.180</ecNumber>
    </recommendedName>
    <alternativeName>
        <fullName evidence="9">Flavin transferase</fullName>
    </alternativeName>
</protein>
<dbReference type="PANTHER" id="PTHR30040:SF2">
    <property type="entry name" value="FAD:PROTEIN FMN TRANSFERASE"/>
    <property type="match status" value="1"/>
</dbReference>
<dbReference type="InterPro" id="IPR024932">
    <property type="entry name" value="ApbE"/>
</dbReference>
<keyword evidence="7" id="KW-0274">FAD</keyword>
<dbReference type="PANTHER" id="PTHR30040">
    <property type="entry name" value="THIAMINE BIOSYNTHESIS LIPOPROTEIN APBE"/>
    <property type="match status" value="1"/>
</dbReference>
<evidence type="ECO:0000256" key="10">
    <source>
        <dbReference type="ARBA" id="ARBA00048540"/>
    </source>
</evidence>
<evidence type="ECO:0000256" key="6">
    <source>
        <dbReference type="ARBA" id="ARBA00022723"/>
    </source>
</evidence>
<evidence type="ECO:0000256" key="4">
    <source>
        <dbReference type="ARBA" id="ARBA00022630"/>
    </source>
</evidence>
<dbReference type="Proteomes" id="UP001396646">
    <property type="component" value="Unassembled WGS sequence"/>
</dbReference>
<keyword evidence="6" id="KW-0479">Metal-binding</keyword>
<organism evidence="11 12">
    <name type="scientific">Methanococcoides cohabitans</name>
    <dbReference type="NCBI Taxonomy" id="3136559"/>
    <lineage>
        <taxon>Archaea</taxon>
        <taxon>Methanobacteriati</taxon>
        <taxon>Methanobacteriota</taxon>
        <taxon>Stenosarchaea group</taxon>
        <taxon>Methanomicrobia</taxon>
        <taxon>Methanosarcinales</taxon>
        <taxon>Methanosarcinaceae</taxon>
        <taxon>Methanococcoides</taxon>
    </lineage>
</organism>
<comment type="catalytic activity">
    <reaction evidence="10">
        <text>L-threonyl-[protein] + FAD = FMN-L-threonyl-[protein] + AMP + H(+)</text>
        <dbReference type="Rhea" id="RHEA:36847"/>
        <dbReference type="Rhea" id="RHEA-COMP:11060"/>
        <dbReference type="Rhea" id="RHEA-COMP:11061"/>
        <dbReference type="ChEBI" id="CHEBI:15378"/>
        <dbReference type="ChEBI" id="CHEBI:30013"/>
        <dbReference type="ChEBI" id="CHEBI:57692"/>
        <dbReference type="ChEBI" id="CHEBI:74257"/>
        <dbReference type="ChEBI" id="CHEBI:456215"/>
        <dbReference type="EC" id="2.7.1.180"/>
    </reaction>
</comment>
<dbReference type="Gene3D" id="3.10.520.10">
    <property type="entry name" value="ApbE-like domains"/>
    <property type="match status" value="1"/>
</dbReference>